<dbReference type="GO" id="GO:0030246">
    <property type="term" value="F:carbohydrate binding"/>
    <property type="evidence" value="ECO:0007669"/>
    <property type="project" value="InterPro"/>
</dbReference>
<dbReference type="Proteomes" id="UP000002457">
    <property type="component" value="Chromosome"/>
</dbReference>
<reference evidence="2 3" key="1">
    <citation type="journal article" date="2015" name="Genome Announc.">
        <title>Complete Genome Sequence of Methanosphaerula palustris E1-9CT, a Hydrogenotrophic Methanogen Isolated from a Minerotrophic Fen Peatland.</title>
        <authorList>
            <person name="Cadillo-Quiroz H."/>
            <person name="Browne P."/>
            <person name="Kyrpides N."/>
            <person name="Woyke T."/>
            <person name="Goodwin L."/>
            <person name="Detter C."/>
            <person name="Yavitt J.B."/>
            <person name="Zinder S.H."/>
        </authorList>
    </citation>
    <scope>NUCLEOTIDE SEQUENCE [LARGE SCALE GENOMIC DNA]</scope>
    <source>
        <strain evidence="3">ATCC BAA-1556 / DSM 19958 / E1-9c</strain>
    </source>
</reference>
<keyword evidence="3" id="KW-1185">Reference proteome</keyword>
<evidence type="ECO:0000313" key="3">
    <source>
        <dbReference type="Proteomes" id="UP000002457"/>
    </source>
</evidence>
<dbReference type="GeneID" id="7270889"/>
<dbReference type="KEGG" id="mpl:Mpal_0120"/>
<dbReference type="HOGENOM" id="CLU_738918_0_0_2"/>
<dbReference type="Gene3D" id="2.60.40.680">
    <property type="match status" value="1"/>
</dbReference>
<keyword evidence="1" id="KW-0812">Transmembrane</keyword>
<proteinExistence type="predicted"/>
<accession>B8GIG2</accession>
<sequence length="374" mass="38207" precursor="true">MKFGKHLIVLLLLSLFCIASASAVGTGTFSISNVGNVSVGETGVATVSVNNNWNPNFGDTYVYVTFDPTAIEFVSSTIKVPSNTTDVTLVGSGKVQISLGDFKHGYPAGSYPLAELTFKQLKSGINPMTVTIDHVRYWSSDLTTFTDITDSASAVSGVFSTGAVAASVIPGMNNTTAFLAANGTAVGYVIPNLTNVTVTPTYTIVNITNVTTLVTVNPNVTYVIPTPYSQSNYAGSDDYTGVGAKNATATQTPAVNVTLNATANKTVINATANKTALNATANATALNATINKTVLNATANASALNATVNASAINATITTTANATNVTVQKTIVSNASTSAPNATATQKSGMAGGLLSLVALGGVGLLLIARRNN</sequence>
<evidence type="ECO:0000313" key="2">
    <source>
        <dbReference type="EMBL" id="ACL15513.1"/>
    </source>
</evidence>
<dbReference type="SUPFAM" id="SSF49384">
    <property type="entry name" value="Carbohydrate-binding domain"/>
    <property type="match status" value="1"/>
</dbReference>
<dbReference type="InterPro" id="IPR008965">
    <property type="entry name" value="CBM2/CBM3_carb-bd_dom_sf"/>
</dbReference>
<dbReference type="EMBL" id="CP001338">
    <property type="protein sequence ID" value="ACL15513.1"/>
    <property type="molecule type" value="Genomic_DNA"/>
</dbReference>
<protein>
    <recommendedName>
        <fullName evidence="4">Cohesin domain-containing protein</fullName>
    </recommendedName>
</protein>
<dbReference type="AlphaFoldDB" id="B8GIG2"/>
<dbReference type="STRING" id="521011.Mpal_0120"/>
<dbReference type="RefSeq" id="WP_012616832.1">
    <property type="nucleotide sequence ID" value="NC_011832.1"/>
</dbReference>
<feature type="transmembrane region" description="Helical" evidence="1">
    <location>
        <begin position="351"/>
        <end position="370"/>
    </location>
</feature>
<organism evidence="2 3">
    <name type="scientific">Methanosphaerula palustris (strain ATCC BAA-1556 / DSM 19958 / E1-9c)</name>
    <dbReference type="NCBI Taxonomy" id="521011"/>
    <lineage>
        <taxon>Archaea</taxon>
        <taxon>Methanobacteriati</taxon>
        <taxon>Methanobacteriota</taxon>
        <taxon>Stenosarchaea group</taxon>
        <taxon>Methanomicrobia</taxon>
        <taxon>Methanomicrobiales</taxon>
        <taxon>Methanoregulaceae</taxon>
        <taxon>Methanosphaerula</taxon>
    </lineage>
</organism>
<evidence type="ECO:0008006" key="4">
    <source>
        <dbReference type="Google" id="ProtNLM"/>
    </source>
</evidence>
<name>B8GIG2_METPE</name>
<keyword evidence="1" id="KW-0472">Membrane</keyword>
<keyword evidence="1" id="KW-1133">Transmembrane helix</keyword>
<evidence type="ECO:0000256" key="1">
    <source>
        <dbReference type="SAM" id="Phobius"/>
    </source>
</evidence>
<gene>
    <name evidence="2" type="ordered locus">Mpal_0120</name>
</gene>